<keyword evidence="1 2" id="KW-0808">Transferase</keyword>
<accession>A0ABY7K0X5</accession>
<dbReference type="PANTHER" id="PTHR48207">
    <property type="entry name" value="SUCCINATE--HYDROXYMETHYLGLUTARATE COA-TRANSFERASE"/>
    <property type="match status" value="1"/>
</dbReference>
<dbReference type="PANTHER" id="PTHR48207:SF4">
    <property type="entry name" value="BLL6097 PROTEIN"/>
    <property type="match status" value="1"/>
</dbReference>
<dbReference type="InterPro" id="IPR044855">
    <property type="entry name" value="CoA-Trfase_III_dom3_sf"/>
</dbReference>
<name>A0ABY7K0X5_9ACTN</name>
<dbReference type="Proteomes" id="UP001164693">
    <property type="component" value="Chromosome"/>
</dbReference>
<dbReference type="InterPro" id="IPR050483">
    <property type="entry name" value="CoA-transferase_III_domain"/>
</dbReference>
<dbReference type="InterPro" id="IPR003673">
    <property type="entry name" value="CoA-Trfase_fam_III"/>
</dbReference>
<keyword evidence="3" id="KW-1185">Reference proteome</keyword>
<sequence>MVDLSDTFMAPYASLLLAQMGADVVKVELPAGDITRQIGDFTGRAAGPIFLNTNRGKQSVVLDVRASEDYERFVELIRGCDVFLHNRRPSAAARLRIDYATLRAVNPALLHCSAVGFGSAGPYADRAAYDDVIQAACGMAAVQTGSGEPAYVRTPVADKVTGLLVFGAISAALYERGQSGQGQALEVPMFETMISFLALEQQFGFVFDPPLGTTGYSRTDSPYRRPYRTADGLIGVVVYTDAQWRSFFELVGRDDLATDARFATMGGRTEHVDELYRFLEDELRARSTAQWLEALADRGIPASRVNTIAEVFSDEHVVATGLFVTDIHPEAGRLRTARVPVTFSRTQPDPVRPAPTLGEHDRLVRAGASTPQRGAHLAGEGLDAVEQRGEVFPSRDEHDLAHPGIP</sequence>
<gene>
    <name evidence="2" type="ORF">M6B22_06805</name>
</gene>
<evidence type="ECO:0000313" key="2">
    <source>
        <dbReference type="EMBL" id="WAX58467.1"/>
    </source>
</evidence>
<dbReference type="Pfam" id="PF02515">
    <property type="entry name" value="CoA_transf_3"/>
    <property type="match status" value="1"/>
</dbReference>
<proteinExistence type="predicted"/>
<dbReference type="RefSeq" id="WP_331459798.1">
    <property type="nucleotide sequence ID" value="NZ_CP097463.1"/>
</dbReference>
<dbReference type="InterPro" id="IPR023606">
    <property type="entry name" value="CoA-Trfase_III_dom_1_sf"/>
</dbReference>
<dbReference type="EMBL" id="CP097463">
    <property type="protein sequence ID" value="WAX58467.1"/>
    <property type="molecule type" value="Genomic_DNA"/>
</dbReference>
<dbReference type="Gene3D" id="3.40.50.10540">
    <property type="entry name" value="Crotonobetainyl-coa:carnitine coa-transferase, domain 1"/>
    <property type="match status" value="1"/>
</dbReference>
<dbReference type="Gene3D" id="3.30.1540.10">
    <property type="entry name" value="formyl-coa transferase, domain 3"/>
    <property type="match status" value="1"/>
</dbReference>
<organism evidence="2 3">
    <name type="scientific">Jatrophihabitans cynanchi</name>
    <dbReference type="NCBI Taxonomy" id="2944128"/>
    <lineage>
        <taxon>Bacteria</taxon>
        <taxon>Bacillati</taxon>
        <taxon>Actinomycetota</taxon>
        <taxon>Actinomycetes</taxon>
        <taxon>Jatrophihabitantales</taxon>
        <taxon>Jatrophihabitantaceae</taxon>
        <taxon>Jatrophihabitans</taxon>
    </lineage>
</organism>
<dbReference type="GO" id="GO:0016740">
    <property type="term" value="F:transferase activity"/>
    <property type="evidence" value="ECO:0007669"/>
    <property type="project" value="UniProtKB-KW"/>
</dbReference>
<evidence type="ECO:0000313" key="3">
    <source>
        <dbReference type="Proteomes" id="UP001164693"/>
    </source>
</evidence>
<protein>
    <submittedName>
        <fullName evidence="2">CoA transferase</fullName>
    </submittedName>
</protein>
<evidence type="ECO:0000256" key="1">
    <source>
        <dbReference type="ARBA" id="ARBA00022679"/>
    </source>
</evidence>
<reference evidence="2" key="1">
    <citation type="submission" date="2022-05" db="EMBL/GenBank/DDBJ databases">
        <title>Jatrophihabitans sp. SB3-54 whole genome sequence.</title>
        <authorList>
            <person name="Suh M.K."/>
            <person name="Eom M.K."/>
            <person name="Kim J.S."/>
            <person name="Kim H.S."/>
            <person name="Do H.E."/>
            <person name="Shin Y.K."/>
            <person name="Lee J.-S."/>
        </authorList>
    </citation>
    <scope>NUCLEOTIDE SEQUENCE</scope>
    <source>
        <strain evidence="2">SB3-54</strain>
    </source>
</reference>
<dbReference type="SUPFAM" id="SSF89796">
    <property type="entry name" value="CoA-transferase family III (CaiB/BaiF)"/>
    <property type="match status" value="1"/>
</dbReference>